<proteinExistence type="predicted"/>
<evidence type="ECO:0000313" key="2">
    <source>
        <dbReference type="Proteomes" id="UP000504611"/>
    </source>
</evidence>
<feature type="compositionally biased region" description="Polar residues" evidence="1">
    <location>
        <begin position="134"/>
        <end position="144"/>
    </location>
</feature>
<gene>
    <name evidence="3" type="primary">LOC104962370</name>
</gene>
<organism evidence="2 3">
    <name type="scientific">Notothenia coriiceps</name>
    <name type="common">black rockcod</name>
    <dbReference type="NCBI Taxonomy" id="8208"/>
    <lineage>
        <taxon>Eukaryota</taxon>
        <taxon>Metazoa</taxon>
        <taxon>Chordata</taxon>
        <taxon>Craniata</taxon>
        <taxon>Vertebrata</taxon>
        <taxon>Euteleostomi</taxon>
        <taxon>Actinopterygii</taxon>
        <taxon>Neopterygii</taxon>
        <taxon>Teleostei</taxon>
        <taxon>Neoteleostei</taxon>
        <taxon>Acanthomorphata</taxon>
        <taxon>Eupercaria</taxon>
        <taxon>Perciformes</taxon>
        <taxon>Notothenioidei</taxon>
        <taxon>Nototheniidae</taxon>
        <taxon>Notothenia</taxon>
    </lineage>
</organism>
<dbReference type="Proteomes" id="UP000504611">
    <property type="component" value="Unplaced"/>
</dbReference>
<protein>
    <submittedName>
        <fullName evidence="3">Ubiquitin carboxyl-terminal hydrolase 19-like</fullName>
    </submittedName>
</protein>
<feature type="region of interest" description="Disordered" evidence="1">
    <location>
        <begin position="124"/>
        <end position="144"/>
    </location>
</feature>
<dbReference type="GeneID" id="104962370"/>
<dbReference type="AlphaFoldDB" id="A0A6I9PLS7"/>
<dbReference type="KEGG" id="ncc:104962370"/>
<reference evidence="3" key="1">
    <citation type="submission" date="2025-08" db="UniProtKB">
        <authorList>
            <consortium name="RefSeq"/>
        </authorList>
    </citation>
    <scope>IDENTIFICATION</scope>
    <source>
        <tissue evidence="3">Muscle</tissue>
    </source>
</reference>
<feature type="region of interest" description="Disordered" evidence="1">
    <location>
        <begin position="81"/>
        <end position="107"/>
    </location>
</feature>
<feature type="compositionally biased region" description="Low complexity" evidence="1">
    <location>
        <begin position="45"/>
        <end position="58"/>
    </location>
</feature>
<keyword evidence="2" id="KW-1185">Reference proteome</keyword>
<feature type="compositionally biased region" description="Polar residues" evidence="1">
    <location>
        <begin position="97"/>
        <end position="107"/>
    </location>
</feature>
<sequence length="144" mass="14990">MPADSPEGPGSGDEAVGGSSVGEADQDLESPPLLPEAQAESAQASTLLSGHSLSTTRTADSGFSEPISSASCCSLDHLAEKETSCEKAVRPEAAVTGYQQPSESASGHASQFYIAVLDYNNKEQRLDERGTPRMSLSTDIQLDS</sequence>
<feature type="compositionally biased region" description="Basic and acidic residues" evidence="1">
    <location>
        <begin position="81"/>
        <end position="90"/>
    </location>
</feature>
<evidence type="ECO:0000256" key="1">
    <source>
        <dbReference type="SAM" id="MobiDB-lite"/>
    </source>
</evidence>
<accession>A0A6I9PLS7</accession>
<feature type="region of interest" description="Disordered" evidence="1">
    <location>
        <begin position="1"/>
        <end position="66"/>
    </location>
</feature>
<name>A0A6I9PLS7_9TELE</name>
<dbReference type="RefSeq" id="XP_010789112.1">
    <property type="nucleotide sequence ID" value="XM_010790810.1"/>
</dbReference>
<evidence type="ECO:0000313" key="3">
    <source>
        <dbReference type="RefSeq" id="XP_010789112.1"/>
    </source>
</evidence>